<accession>A0ABM9HYE5</accession>
<organism evidence="3 4">
    <name type="scientific">Methylocaldum szegediense</name>
    <dbReference type="NCBI Taxonomy" id="73780"/>
    <lineage>
        <taxon>Bacteria</taxon>
        <taxon>Pseudomonadati</taxon>
        <taxon>Pseudomonadota</taxon>
        <taxon>Gammaproteobacteria</taxon>
        <taxon>Methylococcales</taxon>
        <taxon>Methylococcaceae</taxon>
        <taxon>Methylocaldum</taxon>
    </lineage>
</organism>
<dbReference type="EMBL" id="OX458333">
    <property type="protein sequence ID" value="CAI8768988.1"/>
    <property type="molecule type" value="Genomic_DNA"/>
</dbReference>
<name>A0ABM9HYE5_9GAMM</name>
<evidence type="ECO:0000259" key="2">
    <source>
        <dbReference type="Pfam" id="PF07282"/>
    </source>
</evidence>
<dbReference type="InterPro" id="IPR010095">
    <property type="entry name" value="Cas12f1-like_TNB"/>
</dbReference>
<proteinExistence type="predicted"/>
<feature type="domain" description="Cas12f1-like TNB" evidence="2">
    <location>
        <begin position="2"/>
        <end position="47"/>
    </location>
</feature>
<keyword evidence="4" id="KW-1185">Reference proteome</keyword>
<keyword evidence="1" id="KW-0238">DNA-binding</keyword>
<sequence length="64" mass="7299">MVDARNTSRTCSVCKHEDEANRPSQTEFRCVTYGHTDYADENEARNIASRARAVVNRSKASERH</sequence>
<dbReference type="Proteomes" id="UP001162030">
    <property type="component" value="Chromosome"/>
</dbReference>
<protein>
    <submittedName>
        <fullName evidence="3">Transposase</fullName>
    </submittedName>
</protein>
<gene>
    <name evidence="3" type="ORF">MSZNOR_0992</name>
</gene>
<evidence type="ECO:0000313" key="3">
    <source>
        <dbReference type="EMBL" id="CAI8768988.1"/>
    </source>
</evidence>
<dbReference type="Pfam" id="PF07282">
    <property type="entry name" value="Cas12f1-like_TNB"/>
    <property type="match status" value="1"/>
</dbReference>
<evidence type="ECO:0000256" key="1">
    <source>
        <dbReference type="ARBA" id="ARBA00023125"/>
    </source>
</evidence>
<evidence type="ECO:0000313" key="4">
    <source>
        <dbReference type="Proteomes" id="UP001162030"/>
    </source>
</evidence>
<reference evidence="3 4" key="1">
    <citation type="submission" date="2023-03" db="EMBL/GenBank/DDBJ databases">
        <authorList>
            <person name="Pearce D."/>
        </authorList>
    </citation>
    <scope>NUCLEOTIDE SEQUENCE [LARGE SCALE GENOMIC DNA]</scope>
    <source>
        <strain evidence="3">Msz</strain>
    </source>
</reference>
<dbReference type="RefSeq" id="WP_162144363.1">
    <property type="nucleotide sequence ID" value="NZ_OX458333.1"/>
</dbReference>